<dbReference type="Gene3D" id="2.30.30.760">
    <property type="match status" value="1"/>
</dbReference>
<dbReference type="InterPro" id="IPR013974">
    <property type="entry name" value="SAF"/>
</dbReference>
<dbReference type="RefSeq" id="WP_052679505.1">
    <property type="nucleotide sequence ID" value="NZ_CP020614.1"/>
</dbReference>
<dbReference type="KEGG" id="tmc:LMI_1931"/>
<dbReference type="Pfam" id="PF17656">
    <property type="entry name" value="ChapFlgA_N"/>
    <property type="match status" value="1"/>
</dbReference>
<name>A0A098GFF3_LEGMI</name>
<evidence type="ECO:0000256" key="7">
    <source>
        <dbReference type="RuleBase" id="RU362063"/>
    </source>
</evidence>
<dbReference type="Pfam" id="PF13144">
    <property type="entry name" value="ChapFlgA"/>
    <property type="match status" value="1"/>
</dbReference>
<dbReference type="Gene3D" id="3.90.1210.10">
    <property type="entry name" value="Antifreeze-like/N-acetylneuraminic acid synthase C-terminal domain"/>
    <property type="match status" value="1"/>
</dbReference>
<dbReference type="PANTHER" id="PTHR36307">
    <property type="entry name" value="FLAGELLA BASAL BODY P-RING FORMATION PROTEIN FLGA"/>
    <property type="match status" value="1"/>
</dbReference>
<feature type="domain" description="SAF" evidence="8">
    <location>
        <begin position="109"/>
        <end position="171"/>
    </location>
</feature>
<keyword evidence="5 7" id="KW-0574">Periplasm</keyword>
<dbReference type="AlphaFoldDB" id="A0A098GFF3"/>
<reference evidence="11" key="2">
    <citation type="submission" date="2014-09" db="EMBL/GenBank/DDBJ databases">
        <authorList>
            <person name="Gomez-Valero L."/>
        </authorList>
    </citation>
    <scope>NUCLEOTIDE SEQUENCE [LARGE SCALE GENOMIC DNA]</scope>
    <source>
        <strain evidence="11">ATCC33218</strain>
    </source>
</reference>
<keyword evidence="9" id="KW-0969">Cilium</keyword>
<evidence type="ECO:0000259" key="8">
    <source>
        <dbReference type="SMART" id="SM00858"/>
    </source>
</evidence>
<evidence type="ECO:0000256" key="3">
    <source>
        <dbReference type="ARBA" id="ARBA00014754"/>
    </source>
</evidence>
<evidence type="ECO:0000256" key="1">
    <source>
        <dbReference type="ARBA" id="ARBA00004418"/>
    </source>
</evidence>
<feature type="chain" id="PRO_5007227538" description="Flagella basal body P-ring formation protein FlgA" evidence="7">
    <location>
        <begin position="21"/>
        <end position="234"/>
    </location>
</feature>
<comment type="subcellular location">
    <subcellularLocation>
        <location evidence="1 7">Periplasm</location>
    </subcellularLocation>
</comment>
<evidence type="ECO:0000313" key="10">
    <source>
        <dbReference type="EMBL" id="SCY33232.1"/>
    </source>
</evidence>
<evidence type="ECO:0000313" key="9">
    <source>
        <dbReference type="EMBL" id="CEG61219.1"/>
    </source>
</evidence>
<reference evidence="10 12" key="3">
    <citation type="submission" date="2016-10" db="EMBL/GenBank/DDBJ databases">
        <authorList>
            <person name="Varghese N."/>
            <person name="Submissions S."/>
        </authorList>
    </citation>
    <scope>NUCLEOTIDE SEQUENCE [LARGE SCALE GENOMIC DNA]</scope>
    <source>
        <strain evidence="10 12">ATCC 33218</strain>
    </source>
</reference>
<feature type="signal peptide" evidence="7">
    <location>
        <begin position="1"/>
        <end position="20"/>
    </location>
</feature>
<reference evidence="9" key="1">
    <citation type="submission" date="2014-09" db="EMBL/GenBank/DDBJ databases">
        <authorList>
            <person name="GOMEZ-VALERO Laura"/>
        </authorList>
    </citation>
    <scope>NUCLEOTIDE SEQUENCE</scope>
    <source>
        <strain evidence="9">ATCC33218</strain>
    </source>
</reference>
<organism evidence="9 11">
    <name type="scientific">Legionella micdadei</name>
    <name type="common">Tatlockia micdadei</name>
    <dbReference type="NCBI Taxonomy" id="451"/>
    <lineage>
        <taxon>Bacteria</taxon>
        <taxon>Pseudomonadati</taxon>
        <taxon>Pseudomonadota</taxon>
        <taxon>Gammaproteobacteria</taxon>
        <taxon>Legionellales</taxon>
        <taxon>Legionellaceae</taxon>
        <taxon>Legionella</taxon>
    </lineage>
</organism>
<evidence type="ECO:0000256" key="6">
    <source>
        <dbReference type="ARBA" id="ARBA00025643"/>
    </source>
</evidence>
<keyword evidence="12" id="KW-1185">Reference proteome</keyword>
<dbReference type="NCBIfam" id="TIGR03170">
    <property type="entry name" value="flgA_cterm"/>
    <property type="match status" value="1"/>
</dbReference>
<dbReference type="PATRIC" id="fig|451.8.peg.1372"/>
<evidence type="ECO:0000256" key="5">
    <source>
        <dbReference type="ARBA" id="ARBA00022764"/>
    </source>
</evidence>
<dbReference type="Proteomes" id="UP000182998">
    <property type="component" value="Unassembled WGS sequence"/>
</dbReference>
<protein>
    <recommendedName>
        <fullName evidence="3 7">Flagella basal body P-ring formation protein FlgA</fullName>
    </recommendedName>
</protein>
<evidence type="ECO:0000313" key="12">
    <source>
        <dbReference type="Proteomes" id="UP000182998"/>
    </source>
</evidence>
<gene>
    <name evidence="9" type="ORF">LMI_1931</name>
    <name evidence="10" type="ORF">SAMN02982997_01433</name>
</gene>
<dbReference type="InterPro" id="IPR041231">
    <property type="entry name" value="FlgA_N"/>
</dbReference>
<keyword evidence="4 7" id="KW-0732">Signal</keyword>
<sequence length="234" mass="26346">MLQQTIFSLLLILTSTLSQASPRQSLDIIKQKVELYALNELSTQNNDEIEVSAEKIDPRLNLKACKEDKLEVFNPYKTPLLNTTTIGVKCREQDTHWTLYVPIQVTQKRLVLVANHSLPKGTRLTENDFDKLKVSVSQLKHGYFTDTKEVVDRVCKQNVPEGAILTPYNLQTPLMVRRGEQVSIQAINEMINVSMDGIALTDGSLGDTIKVQNLTSKRIVEAQVSANRQVRVTI</sequence>
<dbReference type="GO" id="GO:0042597">
    <property type="term" value="C:periplasmic space"/>
    <property type="evidence" value="ECO:0007669"/>
    <property type="project" value="UniProtKB-SubCell"/>
</dbReference>
<dbReference type="STRING" id="451.B6N58_06355"/>
<keyword evidence="9" id="KW-0966">Cell projection</keyword>
<dbReference type="SMART" id="SM00858">
    <property type="entry name" value="SAF"/>
    <property type="match status" value="1"/>
</dbReference>
<dbReference type="EMBL" id="FMVN01000006">
    <property type="protein sequence ID" value="SCY33232.1"/>
    <property type="molecule type" value="Genomic_DNA"/>
</dbReference>
<dbReference type="PANTHER" id="PTHR36307:SF1">
    <property type="entry name" value="FLAGELLA BASAL BODY P-RING FORMATION PROTEIN FLGA"/>
    <property type="match status" value="1"/>
</dbReference>
<evidence type="ECO:0000256" key="4">
    <source>
        <dbReference type="ARBA" id="ARBA00022729"/>
    </source>
</evidence>
<comment type="similarity">
    <text evidence="2 7">Belongs to the FlgA family.</text>
</comment>
<dbReference type="EMBL" id="LN614830">
    <property type="protein sequence ID" value="CEG61219.1"/>
    <property type="molecule type" value="Genomic_DNA"/>
</dbReference>
<keyword evidence="9" id="KW-0282">Flagellum</keyword>
<evidence type="ECO:0000256" key="2">
    <source>
        <dbReference type="ARBA" id="ARBA00010474"/>
    </source>
</evidence>
<comment type="function">
    <text evidence="6 7">Involved in the assembly process of the P-ring formation. It may associate with FlgF on the rod constituting a structure essential for the P-ring assembly or may act as a modulator protein for the P-ring assembly.</text>
</comment>
<proteinExistence type="inferred from homology"/>
<dbReference type="InterPro" id="IPR039246">
    <property type="entry name" value="Flagellar_FlgA"/>
</dbReference>
<dbReference type="CDD" id="cd11614">
    <property type="entry name" value="SAF_CpaB_FlgA_like"/>
    <property type="match status" value="1"/>
</dbReference>
<dbReference type="InterPro" id="IPR017585">
    <property type="entry name" value="SAF_FlgA"/>
</dbReference>
<dbReference type="HOGENOM" id="CLU_070510_4_1_6"/>
<evidence type="ECO:0000313" key="11">
    <source>
        <dbReference type="Proteomes" id="UP000032414"/>
    </source>
</evidence>
<dbReference type="GO" id="GO:0044780">
    <property type="term" value="P:bacterial-type flagellum assembly"/>
    <property type="evidence" value="ECO:0007669"/>
    <property type="project" value="InterPro"/>
</dbReference>
<dbReference type="Proteomes" id="UP000032414">
    <property type="component" value="Chromosome I"/>
</dbReference>
<keyword evidence="7" id="KW-1005">Bacterial flagellum biogenesis</keyword>
<accession>A0A098GFF3</accession>